<sequence length="136" mass="14454">MALSEQEQRMLAEIERALIAEDPRLAKQASNSGEQTISFNIRSIALIVLGLAVMVGGIAAAQLSLWFVALSVLGFLIMFGGGLLAFQSNDDPETAAIKRSKSSKSGKPGAAKKAGSGHSGGIGDKMEDSFRRRFER</sequence>
<name>A0A9X3LM85_9CORY</name>
<feature type="transmembrane region" description="Helical" evidence="2">
    <location>
        <begin position="39"/>
        <end position="59"/>
    </location>
</feature>
<dbReference type="Pfam" id="PF11239">
    <property type="entry name" value="DUF3040"/>
    <property type="match status" value="1"/>
</dbReference>
<organism evidence="3 4">
    <name type="scientific">Corynebacterium evansiae</name>
    <dbReference type="NCBI Taxonomy" id="2913499"/>
    <lineage>
        <taxon>Bacteria</taxon>
        <taxon>Bacillati</taxon>
        <taxon>Actinomycetota</taxon>
        <taxon>Actinomycetes</taxon>
        <taxon>Mycobacteriales</taxon>
        <taxon>Corynebacteriaceae</taxon>
        <taxon>Corynebacterium</taxon>
    </lineage>
</organism>
<accession>A0A9X3LM85</accession>
<reference evidence="3" key="1">
    <citation type="submission" date="2022-02" db="EMBL/GenBank/DDBJ databases">
        <title>Corynebacterium sp. from urogenital microbiome.</title>
        <authorList>
            <person name="Cappelli E.A."/>
            <person name="Ribeiro T.G."/>
            <person name="Peixe L."/>
        </authorList>
    </citation>
    <scope>NUCLEOTIDE SEQUENCE</scope>
    <source>
        <strain evidence="3">C8Ua_174</strain>
    </source>
</reference>
<gene>
    <name evidence="3" type="ORF">L8V00_07310</name>
</gene>
<keyword evidence="2" id="KW-0472">Membrane</keyword>
<evidence type="ECO:0000313" key="4">
    <source>
        <dbReference type="Proteomes" id="UP001146469"/>
    </source>
</evidence>
<feature type="compositionally biased region" description="Low complexity" evidence="1">
    <location>
        <begin position="105"/>
        <end position="116"/>
    </location>
</feature>
<dbReference type="RefSeq" id="WP_269944637.1">
    <property type="nucleotide sequence ID" value="NZ_JAKMUT010000006.1"/>
</dbReference>
<dbReference type="Proteomes" id="UP001146469">
    <property type="component" value="Unassembled WGS sequence"/>
</dbReference>
<feature type="region of interest" description="Disordered" evidence="1">
    <location>
        <begin position="95"/>
        <end position="136"/>
    </location>
</feature>
<feature type="transmembrane region" description="Helical" evidence="2">
    <location>
        <begin position="65"/>
        <end position="86"/>
    </location>
</feature>
<dbReference type="AlphaFoldDB" id="A0A9X3LM85"/>
<dbReference type="EMBL" id="JAKMUT010000006">
    <property type="protein sequence ID" value="MCZ9290009.1"/>
    <property type="molecule type" value="Genomic_DNA"/>
</dbReference>
<proteinExistence type="predicted"/>
<keyword evidence="2" id="KW-0812">Transmembrane</keyword>
<feature type="compositionally biased region" description="Basic and acidic residues" evidence="1">
    <location>
        <begin position="124"/>
        <end position="136"/>
    </location>
</feature>
<comment type="caution">
    <text evidence="3">The sequence shown here is derived from an EMBL/GenBank/DDBJ whole genome shotgun (WGS) entry which is preliminary data.</text>
</comment>
<evidence type="ECO:0000256" key="1">
    <source>
        <dbReference type="SAM" id="MobiDB-lite"/>
    </source>
</evidence>
<evidence type="ECO:0000256" key="2">
    <source>
        <dbReference type="SAM" id="Phobius"/>
    </source>
</evidence>
<protein>
    <submittedName>
        <fullName evidence="3">DUF3040 domain-containing protein</fullName>
    </submittedName>
</protein>
<dbReference type="InterPro" id="IPR021401">
    <property type="entry name" value="DUF3040"/>
</dbReference>
<evidence type="ECO:0000313" key="3">
    <source>
        <dbReference type="EMBL" id="MCZ9290009.1"/>
    </source>
</evidence>
<keyword evidence="4" id="KW-1185">Reference proteome</keyword>
<keyword evidence="2" id="KW-1133">Transmembrane helix</keyword>